<reference evidence="3 4" key="1">
    <citation type="submission" date="2018-05" db="EMBL/GenBank/DDBJ databases">
        <title>Genomic Encyclopedia of Type Strains, Phase IV (KMG-IV): sequencing the most valuable type-strain genomes for metagenomic binning, comparative biology and taxonomic classification.</title>
        <authorList>
            <person name="Goeker M."/>
        </authorList>
    </citation>
    <scope>NUCLEOTIDE SEQUENCE [LARGE SCALE GENOMIC DNA]</scope>
    <source>
        <strain evidence="3 4">DSM 6462</strain>
    </source>
</reference>
<keyword evidence="4" id="KW-1185">Reference proteome</keyword>
<keyword evidence="1" id="KW-1133">Transmembrane helix</keyword>
<dbReference type="EMBL" id="QJJK01000005">
    <property type="protein sequence ID" value="PXW58768.1"/>
    <property type="molecule type" value="Genomic_DNA"/>
</dbReference>
<keyword evidence="1" id="KW-0812">Transmembrane</keyword>
<dbReference type="RefSeq" id="WP_110374853.1">
    <property type="nucleotide sequence ID" value="NZ_JAHBRY010000001.1"/>
</dbReference>
<comment type="caution">
    <text evidence="3">The sequence shown here is derived from an EMBL/GenBank/DDBJ whole genome shotgun (WGS) entry which is preliminary data.</text>
</comment>
<dbReference type="InterPro" id="IPR029787">
    <property type="entry name" value="Nucleotide_cyclase"/>
</dbReference>
<accession>A0A2V3UIC8</accession>
<dbReference type="InterPro" id="IPR050697">
    <property type="entry name" value="Adenylyl/Guanylyl_Cyclase_3/4"/>
</dbReference>
<feature type="transmembrane region" description="Helical" evidence="1">
    <location>
        <begin position="87"/>
        <end position="106"/>
    </location>
</feature>
<dbReference type="AlphaFoldDB" id="A0A2V3UIC8"/>
<feature type="transmembrane region" description="Helical" evidence="1">
    <location>
        <begin position="28"/>
        <end position="45"/>
    </location>
</feature>
<dbReference type="PANTHER" id="PTHR43081:SF1">
    <property type="entry name" value="ADENYLATE CYCLASE, TERMINAL-DIFFERENTIATION SPECIFIC"/>
    <property type="match status" value="1"/>
</dbReference>
<dbReference type="GO" id="GO:0035556">
    <property type="term" value="P:intracellular signal transduction"/>
    <property type="evidence" value="ECO:0007669"/>
    <property type="project" value="InterPro"/>
</dbReference>
<feature type="transmembrane region" description="Helical" evidence="1">
    <location>
        <begin position="60"/>
        <end position="80"/>
    </location>
</feature>
<gene>
    <name evidence="3" type="ORF">C7450_105116</name>
</gene>
<dbReference type="GO" id="GO:0009190">
    <property type="term" value="P:cyclic nucleotide biosynthetic process"/>
    <property type="evidence" value="ECO:0007669"/>
    <property type="project" value="InterPro"/>
</dbReference>
<evidence type="ECO:0000259" key="2">
    <source>
        <dbReference type="PROSITE" id="PS50125"/>
    </source>
</evidence>
<keyword evidence="1" id="KW-0472">Membrane</keyword>
<feature type="transmembrane region" description="Helical" evidence="1">
    <location>
        <begin position="149"/>
        <end position="167"/>
    </location>
</feature>
<dbReference type="Pfam" id="PF00211">
    <property type="entry name" value="Guanylate_cyc"/>
    <property type="match status" value="1"/>
</dbReference>
<feature type="transmembrane region" description="Helical" evidence="1">
    <location>
        <begin position="187"/>
        <end position="205"/>
    </location>
</feature>
<dbReference type="Gene3D" id="3.30.70.1230">
    <property type="entry name" value="Nucleotide cyclase"/>
    <property type="match status" value="1"/>
</dbReference>
<dbReference type="PANTHER" id="PTHR43081">
    <property type="entry name" value="ADENYLATE CYCLASE, TERMINAL-DIFFERENTIATION SPECIFIC-RELATED"/>
    <property type="match status" value="1"/>
</dbReference>
<dbReference type="Proteomes" id="UP000248021">
    <property type="component" value="Unassembled WGS sequence"/>
</dbReference>
<dbReference type="GO" id="GO:0004016">
    <property type="term" value="F:adenylate cyclase activity"/>
    <property type="evidence" value="ECO:0007669"/>
    <property type="project" value="UniProtKB-ARBA"/>
</dbReference>
<sequence length="450" mass="49178">MIARPFKLPKESDVLLLSAELSAERTASVVRMVTGLVLLAAIAFVDRKSDFSPIGEHQILYAQMTVFTLFLSGLVSYGLVRIRLWRWWMSFVTATIDMLIVAINMWLNVWVTGLTGQYILSFPIVAALPLVLASNVLRLRPSVQIYTTVLLVLSLVVVGVYAKPAFVPLPHSPELMVEDQFGWQPNFARVVILLITGGILILAAARGRKLLVRAVEETTIRLNLGRYLPAEVAPVLAEGRISELKAGRRSMVTLMFVDIRGSTAMEESLSPSAVVELIGTFREHVMAAAAEHGGVIDKFIGDGAFLVFGMPEPGEDDAARALACGRAILERMDQWNLERGRHGFEPILIGIGVHSGEAFIGAIGNDMRLDFTVLGDAVNVACRLEQATKLHRVAFLVSGETLDAAHADRRAWRHIGEQCLRGRAGSVELFTPADLAGWETPKAEPAIHAS</sequence>
<feature type="transmembrane region" description="Helical" evidence="1">
    <location>
        <begin position="118"/>
        <end position="137"/>
    </location>
</feature>
<dbReference type="SUPFAM" id="SSF55073">
    <property type="entry name" value="Nucleotide cyclase"/>
    <property type="match status" value="1"/>
</dbReference>
<dbReference type="PROSITE" id="PS50125">
    <property type="entry name" value="GUANYLATE_CYCLASE_2"/>
    <property type="match status" value="1"/>
</dbReference>
<evidence type="ECO:0000256" key="1">
    <source>
        <dbReference type="SAM" id="Phobius"/>
    </source>
</evidence>
<organism evidence="3 4">
    <name type="scientific">Chelatococcus asaccharovorans</name>
    <dbReference type="NCBI Taxonomy" id="28210"/>
    <lineage>
        <taxon>Bacteria</taxon>
        <taxon>Pseudomonadati</taxon>
        <taxon>Pseudomonadota</taxon>
        <taxon>Alphaproteobacteria</taxon>
        <taxon>Hyphomicrobiales</taxon>
        <taxon>Chelatococcaceae</taxon>
        <taxon>Chelatococcus</taxon>
    </lineage>
</organism>
<dbReference type="CDD" id="cd07302">
    <property type="entry name" value="CHD"/>
    <property type="match status" value="1"/>
</dbReference>
<evidence type="ECO:0000313" key="3">
    <source>
        <dbReference type="EMBL" id="PXW58768.1"/>
    </source>
</evidence>
<name>A0A2V3UIC8_9HYPH</name>
<evidence type="ECO:0000313" key="4">
    <source>
        <dbReference type="Proteomes" id="UP000248021"/>
    </source>
</evidence>
<protein>
    <submittedName>
        <fullName evidence="3">Adenylate cyclase</fullName>
    </submittedName>
</protein>
<dbReference type="SMART" id="SM00044">
    <property type="entry name" value="CYCc"/>
    <property type="match status" value="1"/>
</dbReference>
<feature type="domain" description="Guanylate cyclase" evidence="2">
    <location>
        <begin position="253"/>
        <end position="385"/>
    </location>
</feature>
<proteinExistence type="predicted"/>
<dbReference type="OrthoDB" id="9789782at2"/>
<dbReference type="InterPro" id="IPR001054">
    <property type="entry name" value="A/G_cyclase"/>
</dbReference>